<evidence type="ECO:0000313" key="2">
    <source>
        <dbReference type="EMBL" id="MBP1965868.1"/>
    </source>
</evidence>
<dbReference type="RefSeq" id="WP_420850784.1">
    <property type="nucleotide sequence ID" value="NZ_JAAOZR010000011.1"/>
</dbReference>
<feature type="transmembrane region" description="Helical" evidence="1">
    <location>
        <begin position="153"/>
        <end position="172"/>
    </location>
</feature>
<feature type="transmembrane region" description="Helical" evidence="1">
    <location>
        <begin position="101"/>
        <end position="119"/>
    </location>
</feature>
<dbReference type="EMBL" id="JAGGKV010000017">
    <property type="protein sequence ID" value="MBP1965868.1"/>
    <property type="molecule type" value="Genomic_DNA"/>
</dbReference>
<keyword evidence="1" id="KW-0472">Membrane</keyword>
<gene>
    <name evidence="2" type="ORF">J2Z65_005113</name>
</gene>
<name>A0ABS4I4M6_9BACL</name>
<feature type="transmembrane region" description="Helical" evidence="1">
    <location>
        <begin position="72"/>
        <end position="89"/>
    </location>
</feature>
<protein>
    <submittedName>
        <fullName evidence="2">Uncharacterized protein</fullName>
    </submittedName>
</protein>
<keyword evidence="3" id="KW-1185">Reference proteome</keyword>
<feature type="transmembrane region" description="Helical" evidence="1">
    <location>
        <begin position="6"/>
        <end position="28"/>
    </location>
</feature>
<sequence>MFLLTLGAFSVILFTNLIFVITAILTRAYRQWQKYYDVMLFVSFCNLLYNFICKEHLNWAYNPDLLLTHKTADILNTFVLLPTTTLLYLCHFPTDKLKKVIYYLIWVTGFSAIEYIWFFFGRITYHHGWNFVWSIGFYFLMFLTIRLLHTKRAIGLFISLISVVFLVIYFKVPLQE</sequence>
<accession>A0ABS4I4M6</accession>
<comment type="caution">
    <text evidence="2">The sequence shown here is derived from an EMBL/GenBank/DDBJ whole genome shotgun (WGS) entry which is preliminary data.</text>
</comment>
<feature type="transmembrane region" description="Helical" evidence="1">
    <location>
        <begin position="131"/>
        <end position="148"/>
    </location>
</feature>
<organism evidence="2 3">
    <name type="scientific">Paenibacillus aceris</name>
    <dbReference type="NCBI Taxonomy" id="869555"/>
    <lineage>
        <taxon>Bacteria</taxon>
        <taxon>Bacillati</taxon>
        <taxon>Bacillota</taxon>
        <taxon>Bacilli</taxon>
        <taxon>Bacillales</taxon>
        <taxon>Paenibacillaceae</taxon>
        <taxon>Paenibacillus</taxon>
    </lineage>
</organism>
<proteinExistence type="predicted"/>
<dbReference type="Proteomes" id="UP001519344">
    <property type="component" value="Unassembled WGS sequence"/>
</dbReference>
<dbReference type="InterPro" id="IPR048147">
    <property type="entry name" value="CBO0543-like"/>
</dbReference>
<dbReference type="NCBIfam" id="NF041644">
    <property type="entry name" value="CBO0543_fam"/>
    <property type="match status" value="1"/>
</dbReference>
<keyword evidence="1" id="KW-0812">Transmembrane</keyword>
<feature type="transmembrane region" description="Helical" evidence="1">
    <location>
        <begin position="35"/>
        <end position="52"/>
    </location>
</feature>
<keyword evidence="1" id="KW-1133">Transmembrane helix</keyword>
<evidence type="ECO:0000313" key="3">
    <source>
        <dbReference type="Proteomes" id="UP001519344"/>
    </source>
</evidence>
<reference evidence="2 3" key="1">
    <citation type="submission" date="2021-03" db="EMBL/GenBank/DDBJ databases">
        <title>Genomic Encyclopedia of Type Strains, Phase IV (KMG-IV): sequencing the most valuable type-strain genomes for metagenomic binning, comparative biology and taxonomic classification.</title>
        <authorList>
            <person name="Goeker M."/>
        </authorList>
    </citation>
    <scope>NUCLEOTIDE SEQUENCE [LARGE SCALE GENOMIC DNA]</scope>
    <source>
        <strain evidence="2 3">DSM 24950</strain>
    </source>
</reference>
<evidence type="ECO:0000256" key="1">
    <source>
        <dbReference type="SAM" id="Phobius"/>
    </source>
</evidence>